<evidence type="ECO:0000256" key="1">
    <source>
        <dbReference type="SAM" id="MobiDB-lite"/>
    </source>
</evidence>
<gene>
    <name evidence="2" type="ordered locus">MULP_05208</name>
</gene>
<keyword evidence="3" id="KW-1185">Reference proteome</keyword>
<dbReference type="KEGG" id="mli:MULP_05208"/>
<sequence length="46" mass="4669">MFGTMSTRTTALAMPGESSPASSIDVNPPNDAPTRTGCGGRPRSTS</sequence>
<dbReference type="AlphaFoldDB" id="L7VDM2"/>
<dbReference type="EMBL" id="CP003899">
    <property type="protein sequence ID" value="AGC64650.1"/>
    <property type="molecule type" value="Genomic_DNA"/>
</dbReference>
<protein>
    <submittedName>
        <fullName evidence="2">Uncharacterized protein</fullName>
    </submittedName>
</protein>
<accession>L7VDM2</accession>
<evidence type="ECO:0000313" key="3">
    <source>
        <dbReference type="Proteomes" id="UP000011157"/>
    </source>
</evidence>
<name>L7VDM2_MYCL1</name>
<dbReference type="PATRIC" id="fig|459424.11.peg.5362"/>
<feature type="compositionally biased region" description="Polar residues" evidence="1">
    <location>
        <begin position="1"/>
        <end position="10"/>
    </location>
</feature>
<dbReference type="Proteomes" id="UP000011157">
    <property type="component" value="Chromosome"/>
</dbReference>
<feature type="region of interest" description="Disordered" evidence="1">
    <location>
        <begin position="1"/>
        <end position="46"/>
    </location>
</feature>
<proteinExistence type="predicted"/>
<evidence type="ECO:0000313" key="2">
    <source>
        <dbReference type="EMBL" id="AGC64650.1"/>
    </source>
</evidence>
<dbReference type="HOGENOM" id="CLU_3186061_0_0_11"/>
<reference evidence="2 3" key="1">
    <citation type="journal article" date="2013" name="J. Bacteriol.">
        <title>Complete Genome Sequence of the Frog Pathogen Mycobacterium ulcerans Ecovar Liflandii.</title>
        <authorList>
            <person name="Tobias N.J."/>
            <person name="Doig K.D."/>
            <person name="Medema M.H."/>
            <person name="Chen H."/>
            <person name="Haring V."/>
            <person name="Moore R."/>
            <person name="Seemann T."/>
            <person name="Stinear T.P."/>
        </authorList>
    </citation>
    <scope>NUCLEOTIDE SEQUENCE [LARGE SCALE GENOMIC DNA]</scope>
    <source>
        <strain evidence="2 3">128FXT</strain>
    </source>
</reference>
<organism evidence="2 3">
    <name type="scientific">Mycobacterium liflandii (strain 128FXT)</name>
    <dbReference type="NCBI Taxonomy" id="459424"/>
    <lineage>
        <taxon>Bacteria</taxon>
        <taxon>Bacillati</taxon>
        <taxon>Actinomycetota</taxon>
        <taxon>Actinomycetes</taxon>
        <taxon>Mycobacteriales</taxon>
        <taxon>Mycobacteriaceae</taxon>
        <taxon>Mycobacterium</taxon>
        <taxon>Mycobacterium ulcerans group</taxon>
    </lineage>
</organism>